<proteinExistence type="predicted"/>
<comment type="caution">
    <text evidence="2">The sequence shown here is derived from an EMBL/GenBank/DDBJ whole genome shotgun (WGS) entry which is preliminary data.</text>
</comment>
<feature type="transmembrane region" description="Helical" evidence="1">
    <location>
        <begin position="200"/>
        <end position="216"/>
    </location>
</feature>
<feature type="transmembrane region" description="Helical" evidence="1">
    <location>
        <begin position="228"/>
        <end position="252"/>
    </location>
</feature>
<feature type="transmembrane region" description="Helical" evidence="1">
    <location>
        <begin position="179"/>
        <end position="194"/>
    </location>
</feature>
<evidence type="ECO:0000256" key="1">
    <source>
        <dbReference type="SAM" id="Phobius"/>
    </source>
</evidence>
<keyword evidence="1" id="KW-0472">Membrane</keyword>
<protein>
    <recommendedName>
        <fullName evidence="4">Glycosyltransferase RgtA/B/C/D-like domain-containing protein</fullName>
    </recommendedName>
</protein>
<dbReference type="RefSeq" id="WP_075064172.1">
    <property type="nucleotide sequence ID" value="NZ_LGCL01000040.1"/>
</dbReference>
<dbReference type="Proteomes" id="UP000050417">
    <property type="component" value="Unassembled WGS sequence"/>
</dbReference>
<evidence type="ECO:0000313" key="3">
    <source>
        <dbReference type="Proteomes" id="UP000050417"/>
    </source>
</evidence>
<feature type="transmembrane region" description="Helical" evidence="1">
    <location>
        <begin position="152"/>
        <end position="172"/>
    </location>
</feature>
<feature type="transmembrane region" description="Helical" evidence="1">
    <location>
        <begin position="37"/>
        <end position="58"/>
    </location>
</feature>
<evidence type="ECO:0008006" key="4">
    <source>
        <dbReference type="Google" id="ProtNLM"/>
    </source>
</evidence>
<accession>A0A0P6XR63</accession>
<keyword evidence="3" id="KW-1185">Reference proteome</keyword>
<feature type="transmembrane region" description="Helical" evidence="1">
    <location>
        <begin position="89"/>
        <end position="120"/>
    </location>
</feature>
<sequence length="563" mass="64920">MNKTQPIFQIQPKKVSGFLKRLLVKIDSINEEKSGSFLIILSFIIGFFTIYVTLYNAADESDVLTLGSLISKGYILYNDYFSHHFPLPYIWTSIIIKLFGSSIQVARLSILILRVLIFYIAMRLSKYYIVIGLTSVSWSLLSYLYLGNMVLYDSLSAIFNTAAIVVTIAILTSNIKDSLGRYFFIGITSSLSVFSDPTKAFPFIVLFIGLFVYILKTNPYKKLYPQQLVYKLLILVFSFSLVGIFFLVYLLATSSFDNFFKDAVLFNYHTYSKYAGSFEVKNLFKQFFSLLDIFNRAWSKNVSPLIRMDNFLELDFSIYTGFLYRFSILTLVLFLISNKNFLAGLILYMYAATNLMRANRLFHSSSFVLLAIFTTFMVLGYLMQVFRKGYLNHGNFSNKTIHNKLIQIVRLVASSLVFLLFLWLNFRSCQFIINNSEKFTYNYNFSNPINSSSQFIALTCGAEDVKILSYPLNPQVYFWSGLEPASSQIFLLPWNAELYQSLVIKELSNQKNVIIVVDQEAVVWGKYKFQEYASNLINFLNENYVYLPSGYYVSTSLYKLCSE</sequence>
<dbReference type="EMBL" id="LGCL01000040">
    <property type="protein sequence ID" value="KPL72103.1"/>
    <property type="molecule type" value="Genomic_DNA"/>
</dbReference>
<keyword evidence="1" id="KW-1133">Transmembrane helix</keyword>
<feature type="transmembrane region" description="Helical" evidence="1">
    <location>
        <begin position="364"/>
        <end position="386"/>
    </location>
</feature>
<feature type="transmembrane region" description="Helical" evidence="1">
    <location>
        <begin position="407"/>
        <end position="426"/>
    </location>
</feature>
<organism evidence="2 3">
    <name type="scientific">Ornatilinea apprima</name>
    <dbReference type="NCBI Taxonomy" id="1134406"/>
    <lineage>
        <taxon>Bacteria</taxon>
        <taxon>Bacillati</taxon>
        <taxon>Chloroflexota</taxon>
        <taxon>Anaerolineae</taxon>
        <taxon>Anaerolineales</taxon>
        <taxon>Anaerolineaceae</taxon>
        <taxon>Ornatilinea</taxon>
    </lineage>
</organism>
<keyword evidence="1" id="KW-0812">Transmembrane</keyword>
<dbReference type="STRING" id="1134406.ADN00_16675"/>
<gene>
    <name evidence="2" type="ORF">ADN00_16675</name>
</gene>
<dbReference type="AlphaFoldDB" id="A0A0P6XR63"/>
<reference evidence="2 3" key="1">
    <citation type="submission" date="2015-07" db="EMBL/GenBank/DDBJ databases">
        <title>Genome sequence of Ornatilinea apprima DSM 23815.</title>
        <authorList>
            <person name="Hemp J."/>
            <person name="Ward L.M."/>
            <person name="Pace L.A."/>
            <person name="Fischer W.W."/>
        </authorList>
    </citation>
    <scope>NUCLEOTIDE SEQUENCE [LARGE SCALE GENOMIC DNA]</scope>
    <source>
        <strain evidence="2 3">P3M-1</strain>
    </source>
</reference>
<feature type="transmembrane region" description="Helical" evidence="1">
    <location>
        <begin position="127"/>
        <end position="146"/>
    </location>
</feature>
<dbReference type="OrthoDB" id="3078411at2"/>
<evidence type="ECO:0000313" key="2">
    <source>
        <dbReference type="EMBL" id="KPL72103.1"/>
    </source>
</evidence>
<name>A0A0P6XR63_9CHLR</name>